<evidence type="ECO:0000256" key="6">
    <source>
        <dbReference type="ARBA" id="ARBA00023163"/>
    </source>
</evidence>
<dbReference type="GO" id="GO:0009893">
    <property type="term" value="P:positive regulation of metabolic process"/>
    <property type="evidence" value="ECO:0007669"/>
    <property type="project" value="UniProtKB-ARBA"/>
</dbReference>
<keyword evidence="6" id="KW-0804">Transcription</keyword>
<keyword evidence="4" id="KW-0805">Transcription regulation</keyword>
<evidence type="ECO:0000259" key="8">
    <source>
        <dbReference type="PROSITE" id="PS50048"/>
    </source>
</evidence>
<accession>A0A319DC62</accession>
<dbReference type="PANTHER" id="PTHR31313">
    <property type="entry name" value="TY1 ENHANCER ACTIVATOR"/>
    <property type="match status" value="1"/>
</dbReference>
<feature type="domain" description="Zn(2)-C6 fungal-type" evidence="8">
    <location>
        <begin position="13"/>
        <end position="43"/>
    </location>
</feature>
<comment type="subcellular location">
    <subcellularLocation>
        <location evidence="1">Nucleus</location>
    </subcellularLocation>
</comment>
<dbReference type="InterPro" id="IPR007219">
    <property type="entry name" value="XnlR_reg_dom"/>
</dbReference>
<dbReference type="GO" id="GO:0008270">
    <property type="term" value="F:zinc ion binding"/>
    <property type="evidence" value="ECO:0007669"/>
    <property type="project" value="InterPro"/>
</dbReference>
<dbReference type="EMBL" id="KZ825864">
    <property type="protein sequence ID" value="PYH94821.1"/>
    <property type="molecule type" value="Genomic_DNA"/>
</dbReference>
<evidence type="ECO:0000256" key="5">
    <source>
        <dbReference type="ARBA" id="ARBA00023125"/>
    </source>
</evidence>
<reference evidence="9 10" key="1">
    <citation type="submission" date="2018-02" db="EMBL/GenBank/DDBJ databases">
        <title>The genomes of Aspergillus section Nigri reveals drivers in fungal speciation.</title>
        <authorList>
            <consortium name="DOE Joint Genome Institute"/>
            <person name="Vesth T.C."/>
            <person name="Nybo J."/>
            <person name="Theobald S."/>
            <person name="Brandl J."/>
            <person name="Frisvad J.C."/>
            <person name="Nielsen K.F."/>
            <person name="Lyhne E.K."/>
            <person name="Kogle M.E."/>
            <person name="Kuo A."/>
            <person name="Riley R."/>
            <person name="Clum A."/>
            <person name="Nolan M."/>
            <person name="Lipzen A."/>
            <person name="Salamov A."/>
            <person name="Henrissat B."/>
            <person name="Wiebenga A."/>
            <person name="De vries R.P."/>
            <person name="Grigoriev I.V."/>
            <person name="Mortensen U.H."/>
            <person name="Andersen M.R."/>
            <person name="Baker S.E."/>
        </authorList>
    </citation>
    <scope>NUCLEOTIDE SEQUENCE [LARGE SCALE GENOMIC DNA]</scope>
    <source>
        <strain evidence="9 10">CBS 707.79</strain>
    </source>
</reference>
<dbReference type="Gene3D" id="4.10.240.10">
    <property type="entry name" value="Zn(2)-C6 fungal-type DNA-binding domain"/>
    <property type="match status" value="1"/>
</dbReference>
<sequence>MDTEKPNPRVPVACKVCRKRKRKCDRVQPNCSPCIAKNVECQYISNRRPKRKRDSGYVTGLEVQIEMLKEEVRRLENLNPSVGRPEEISTILLEEPLDESIADEAEHISAPSTSRPKAIDDVSALMWCMKIEDSGEPTFIGPSGNFCFPVAPHISKTTRTNSSGKPMRTGFLDNSIDPQRLYASETTHRKNLIDIFIRLINPVHQFLNIASISQIQQDNLSPQHDLVQTAVLAAGALLSDDPASDAFGCVMASKVEESVLQSCRQYPSVLVIQALSIMCWRELALDQHNMAWMYNSMCGSMLLHLGIPAISLHNPKDYEVELGDQSPNLNTHSIQLRALWSSVFLDRYAAVAAVRTSCLHLILSRSSSFLNALAFDHHCRLWFIHDQYMDRIYSFDFGTLENGERYRLLLDAHETLFSFHRQLDPRVQTGTKNTSPTAILLHIKSHRLCVRSMSTAAAAMVRLIHDYERIADFDKVPLFVPHSVLTAAITLLLNATSKQQILRDQSIRRFRVCYNAIWKMRTRWIKAKKAISLLQQLAQRWEVMIALPLQNGFPLPFASEWYQPQSLSIHGSHQMTSNEEIPQSVGLTLTLSTLSITAMIHRT</sequence>
<dbReference type="InterPro" id="IPR001138">
    <property type="entry name" value="Zn2Cys6_DnaBD"/>
</dbReference>
<evidence type="ECO:0000256" key="7">
    <source>
        <dbReference type="ARBA" id="ARBA00023242"/>
    </source>
</evidence>
<evidence type="ECO:0000256" key="4">
    <source>
        <dbReference type="ARBA" id="ARBA00023015"/>
    </source>
</evidence>
<dbReference type="STRING" id="1448320.A0A319DC62"/>
<keyword evidence="3" id="KW-0862">Zinc</keyword>
<dbReference type="PANTHER" id="PTHR31313:SF81">
    <property type="entry name" value="TY1 ENHANCER ACTIVATOR"/>
    <property type="match status" value="1"/>
</dbReference>
<evidence type="ECO:0000256" key="2">
    <source>
        <dbReference type="ARBA" id="ARBA00022723"/>
    </source>
</evidence>
<protein>
    <recommendedName>
        <fullName evidence="8">Zn(2)-C6 fungal-type domain-containing protein</fullName>
    </recommendedName>
</protein>
<dbReference type="OrthoDB" id="10249920at2759"/>
<keyword evidence="10" id="KW-1185">Reference proteome</keyword>
<organism evidence="9 10">
    <name type="scientific">Aspergillus ellipticus CBS 707.79</name>
    <dbReference type="NCBI Taxonomy" id="1448320"/>
    <lineage>
        <taxon>Eukaryota</taxon>
        <taxon>Fungi</taxon>
        <taxon>Dikarya</taxon>
        <taxon>Ascomycota</taxon>
        <taxon>Pezizomycotina</taxon>
        <taxon>Eurotiomycetes</taxon>
        <taxon>Eurotiomycetidae</taxon>
        <taxon>Eurotiales</taxon>
        <taxon>Aspergillaceae</taxon>
        <taxon>Aspergillus</taxon>
        <taxon>Aspergillus subgen. Circumdati</taxon>
    </lineage>
</organism>
<name>A0A319DC62_9EURO</name>
<dbReference type="GO" id="GO:0000981">
    <property type="term" value="F:DNA-binding transcription factor activity, RNA polymerase II-specific"/>
    <property type="evidence" value="ECO:0007669"/>
    <property type="project" value="InterPro"/>
</dbReference>
<dbReference type="CDD" id="cd00067">
    <property type="entry name" value="GAL4"/>
    <property type="match status" value="1"/>
</dbReference>
<evidence type="ECO:0000313" key="9">
    <source>
        <dbReference type="EMBL" id="PYH94821.1"/>
    </source>
</evidence>
<dbReference type="Pfam" id="PF00172">
    <property type="entry name" value="Zn_clus"/>
    <property type="match status" value="1"/>
</dbReference>
<evidence type="ECO:0000256" key="1">
    <source>
        <dbReference type="ARBA" id="ARBA00004123"/>
    </source>
</evidence>
<keyword evidence="7" id="KW-0539">Nucleus</keyword>
<keyword evidence="5" id="KW-0238">DNA-binding</keyword>
<keyword evidence="2" id="KW-0479">Metal-binding</keyword>
<proteinExistence type="predicted"/>
<dbReference type="CDD" id="cd12148">
    <property type="entry name" value="fungal_TF_MHR"/>
    <property type="match status" value="1"/>
</dbReference>
<dbReference type="InterPro" id="IPR036864">
    <property type="entry name" value="Zn2-C6_fun-type_DNA-bd_sf"/>
</dbReference>
<dbReference type="GO" id="GO:0006351">
    <property type="term" value="P:DNA-templated transcription"/>
    <property type="evidence" value="ECO:0007669"/>
    <property type="project" value="InterPro"/>
</dbReference>
<dbReference type="Proteomes" id="UP000247810">
    <property type="component" value="Unassembled WGS sequence"/>
</dbReference>
<dbReference type="AlphaFoldDB" id="A0A319DC62"/>
<gene>
    <name evidence="9" type="ORF">BO71DRAFT_419028</name>
</gene>
<dbReference type="PROSITE" id="PS50048">
    <property type="entry name" value="ZN2_CY6_FUNGAL_2"/>
    <property type="match status" value="1"/>
</dbReference>
<evidence type="ECO:0000313" key="10">
    <source>
        <dbReference type="Proteomes" id="UP000247810"/>
    </source>
</evidence>
<evidence type="ECO:0000256" key="3">
    <source>
        <dbReference type="ARBA" id="ARBA00022833"/>
    </source>
</evidence>
<dbReference type="Pfam" id="PF04082">
    <property type="entry name" value="Fungal_trans"/>
    <property type="match status" value="1"/>
</dbReference>
<dbReference type="InterPro" id="IPR051615">
    <property type="entry name" value="Transcr_Regulatory_Elem"/>
</dbReference>
<dbReference type="SMART" id="SM00066">
    <property type="entry name" value="GAL4"/>
    <property type="match status" value="1"/>
</dbReference>
<dbReference type="GO" id="GO:0003677">
    <property type="term" value="F:DNA binding"/>
    <property type="evidence" value="ECO:0007669"/>
    <property type="project" value="UniProtKB-KW"/>
</dbReference>
<dbReference type="VEuPathDB" id="FungiDB:BO71DRAFT_419028"/>
<dbReference type="SUPFAM" id="SSF57701">
    <property type="entry name" value="Zn2/Cys6 DNA-binding domain"/>
    <property type="match status" value="1"/>
</dbReference>
<dbReference type="PROSITE" id="PS00463">
    <property type="entry name" value="ZN2_CY6_FUNGAL_1"/>
    <property type="match status" value="1"/>
</dbReference>
<dbReference type="GO" id="GO:0005634">
    <property type="term" value="C:nucleus"/>
    <property type="evidence" value="ECO:0007669"/>
    <property type="project" value="UniProtKB-SubCell"/>
</dbReference>